<proteinExistence type="predicted"/>
<comment type="caution">
    <text evidence="1">The sequence shown here is derived from an EMBL/GenBank/DDBJ whole genome shotgun (WGS) entry which is preliminary data.</text>
</comment>
<accession>A0AAD9RF73</accession>
<protein>
    <submittedName>
        <fullName evidence="1">Uncharacterized protein</fullName>
    </submittedName>
</protein>
<name>A0AAD9RF73_9HYME</name>
<reference evidence="1" key="1">
    <citation type="submission" date="2021-08" db="EMBL/GenBank/DDBJ databases">
        <authorList>
            <person name="Misof B."/>
            <person name="Oliver O."/>
            <person name="Podsiadlowski L."/>
            <person name="Donath A."/>
            <person name="Peters R."/>
            <person name="Mayer C."/>
            <person name="Rust J."/>
            <person name="Gunkel S."/>
            <person name="Lesny P."/>
            <person name="Martin S."/>
            <person name="Oeyen J.P."/>
            <person name="Petersen M."/>
            <person name="Panagiotis P."/>
            <person name="Wilbrandt J."/>
            <person name="Tanja T."/>
        </authorList>
    </citation>
    <scope>NUCLEOTIDE SEQUENCE</scope>
    <source>
        <strain evidence="1">GBR_01_08_01A</strain>
        <tissue evidence="1">Thorax + abdomen</tissue>
    </source>
</reference>
<dbReference type="AlphaFoldDB" id="A0AAD9RF73"/>
<dbReference type="PANTHER" id="PTHR47018">
    <property type="entry name" value="CXC DOMAIN-CONTAINING PROTEIN-RELATED"/>
    <property type="match status" value="1"/>
</dbReference>
<gene>
    <name evidence="1" type="ORF">KPH14_005575</name>
</gene>
<keyword evidence="2" id="KW-1185">Reference proteome</keyword>
<dbReference type="PANTHER" id="PTHR47018:SF3">
    <property type="entry name" value="MYCBP-ASSOCIATED PROTEIN"/>
    <property type="match status" value="1"/>
</dbReference>
<reference evidence="1" key="2">
    <citation type="journal article" date="2023" name="Commun. Biol.">
        <title>Intrasexual cuticular hydrocarbon dimorphism in a wasp sheds light on hydrocarbon biosynthesis genes in Hymenoptera.</title>
        <authorList>
            <person name="Moris V.C."/>
            <person name="Podsiadlowski L."/>
            <person name="Martin S."/>
            <person name="Oeyen J.P."/>
            <person name="Donath A."/>
            <person name="Petersen M."/>
            <person name="Wilbrandt J."/>
            <person name="Misof B."/>
            <person name="Liedtke D."/>
            <person name="Thamm M."/>
            <person name="Scheiner R."/>
            <person name="Schmitt T."/>
            <person name="Niehuis O."/>
        </authorList>
    </citation>
    <scope>NUCLEOTIDE SEQUENCE</scope>
    <source>
        <strain evidence="1">GBR_01_08_01A</strain>
    </source>
</reference>
<evidence type="ECO:0000313" key="2">
    <source>
        <dbReference type="Proteomes" id="UP001258017"/>
    </source>
</evidence>
<sequence length="707" mass="79619">MRYRDPSPQSFFENVATIIPNSLRVFLDNVIIDDKRGLENGKFSSKIVAIAHAVISCARPRSFTSCLKIGLGAVLNRKFGSKALLNILSSLGFSCSYDEALLFEASVLSKPNNSTIDPESFSQFVFDNADHNINTLDGLNTFHAMGGIECVTPKSAVSCDGRIPKLKSIPSQNTIASFGTIALKSFHGYKKAGLANVLVENLNEKNPNVRYGFDISSIDFMWIFNHKMNYIKKEGWNGFMEKLTCNELYAQSRIVCLPFLNHPPSNYDTIYTVLSLAVDRISNKKQKTAFVTFDQPLYWKAKEIVHSTENPEFSNLIIRLGGFHLAMSFLGSIGTIMDGSGLKELISEIYAPSSVDKMLGGHAYSRAVRAHILVHCTFVQIILSLTNFTDEDTSKIETLLQNPETVLENIEGDTVLANIKSKFIETVKRLSEQSETTKLWVQYLHMVSLLKMFIQAERSGNWQLHLETVQKMLPFFHSSGHFLYAKSAHFYLQDMYNLKERMDENELSEFINGGFTIRRTDKFWSGIWSDMTIEQALMRTMKDIGGPTRGRGMSESVLAKWVLTTPALVELTDSLTDFCNVYLATTEQHVDSRATRIARDLVDMEKLKSWFKDHNPLPDTDGIISLSSGLKGAKNDNINCHEALEIGLRCLTEMSKENENGTPKTFDDVKYKRKNKITSLKALTSTIKFSDRNVTIDPSLLFQRVCV</sequence>
<dbReference type="Proteomes" id="UP001258017">
    <property type="component" value="Unassembled WGS sequence"/>
</dbReference>
<evidence type="ECO:0000313" key="1">
    <source>
        <dbReference type="EMBL" id="KAK2578609.1"/>
    </source>
</evidence>
<dbReference type="EMBL" id="JAIFRP010000216">
    <property type="protein sequence ID" value="KAK2578609.1"/>
    <property type="molecule type" value="Genomic_DNA"/>
</dbReference>
<organism evidence="1 2">
    <name type="scientific">Odynerus spinipes</name>
    <dbReference type="NCBI Taxonomy" id="1348599"/>
    <lineage>
        <taxon>Eukaryota</taxon>
        <taxon>Metazoa</taxon>
        <taxon>Ecdysozoa</taxon>
        <taxon>Arthropoda</taxon>
        <taxon>Hexapoda</taxon>
        <taxon>Insecta</taxon>
        <taxon>Pterygota</taxon>
        <taxon>Neoptera</taxon>
        <taxon>Endopterygota</taxon>
        <taxon>Hymenoptera</taxon>
        <taxon>Apocrita</taxon>
        <taxon>Aculeata</taxon>
        <taxon>Vespoidea</taxon>
        <taxon>Vespidae</taxon>
        <taxon>Eumeninae</taxon>
        <taxon>Odynerus</taxon>
    </lineage>
</organism>